<name>A0A164QZG8_9AGAM</name>
<gene>
    <name evidence="2" type="ORF">SISNIDRAFT_497187</name>
</gene>
<dbReference type="EMBL" id="KV419423">
    <property type="protein sequence ID" value="KZS90109.1"/>
    <property type="molecule type" value="Genomic_DNA"/>
</dbReference>
<evidence type="ECO:0000313" key="2">
    <source>
        <dbReference type="EMBL" id="KZS90109.1"/>
    </source>
</evidence>
<feature type="region of interest" description="Disordered" evidence="1">
    <location>
        <begin position="68"/>
        <end position="161"/>
    </location>
</feature>
<evidence type="ECO:0000313" key="3">
    <source>
        <dbReference type="Proteomes" id="UP000076722"/>
    </source>
</evidence>
<dbReference type="Proteomes" id="UP000076722">
    <property type="component" value="Unassembled WGS sequence"/>
</dbReference>
<protein>
    <submittedName>
        <fullName evidence="2">Uncharacterized protein</fullName>
    </submittedName>
</protein>
<feature type="compositionally biased region" description="Acidic residues" evidence="1">
    <location>
        <begin position="96"/>
        <end position="123"/>
    </location>
</feature>
<keyword evidence="3" id="KW-1185">Reference proteome</keyword>
<feature type="compositionally biased region" description="Basic and acidic residues" evidence="1">
    <location>
        <begin position="144"/>
        <end position="154"/>
    </location>
</feature>
<organism evidence="2 3">
    <name type="scientific">Sistotremastrum niveocremeum HHB9708</name>
    <dbReference type="NCBI Taxonomy" id="1314777"/>
    <lineage>
        <taxon>Eukaryota</taxon>
        <taxon>Fungi</taxon>
        <taxon>Dikarya</taxon>
        <taxon>Basidiomycota</taxon>
        <taxon>Agaricomycotina</taxon>
        <taxon>Agaricomycetes</taxon>
        <taxon>Sistotremastrales</taxon>
        <taxon>Sistotremastraceae</taxon>
        <taxon>Sertulicium</taxon>
        <taxon>Sertulicium niveocremeum</taxon>
    </lineage>
</organism>
<evidence type="ECO:0000256" key="1">
    <source>
        <dbReference type="SAM" id="MobiDB-lite"/>
    </source>
</evidence>
<reference evidence="2 3" key="1">
    <citation type="journal article" date="2016" name="Mol. Biol. Evol.">
        <title>Comparative Genomics of Early-Diverging Mushroom-Forming Fungi Provides Insights into the Origins of Lignocellulose Decay Capabilities.</title>
        <authorList>
            <person name="Nagy L.G."/>
            <person name="Riley R."/>
            <person name="Tritt A."/>
            <person name="Adam C."/>
            <person name="Daum C."/>
            <person name="Floudas D."/>
            <person name="Sun H."/>
            <person name="Yadav J.S."/>
            <person name="Pangilinan J."/>
            <person name="Larsson K.H."/>
            <person name="Matsuura K."/>
            <person name="Barry K."/>
            <person name="Labutti K."/>
            <person name="Kuo R."/>
            <person name="Ohm R.A."/>
            <person name="Bhattacharya S.S."/>
            <person name="Shirouzu T."/>
            <person name="Yoshinaga Y."/>
            <person name="Martin F.M."/>
            <person name="Grigoriev I.V."/>
            <person name="Hibbett D.S."/>
        </authorList>
    </citation>
    <scope>NUCLEOTIDE SEQUENCE [LARGE SCALE GENOMIC DNA]</scope>
    <source>
        <strain evidence="2 3">HHB9708</strain>
    </source>
</reference>
<sequence length="161" mass="18182">MDGYYGKTSEARSCSSSARRLALSIVHFIPQVNPGVTSLSLEFTSPFTVLIDNPINLKLTVNRRKKDIVQKPRGGIKKSIKNANMQYHEPDKPDNGEMDDEEMEDEMEREEVDEWMGDGDGDGVSDGREADCMTKPNQNSEEECGMRNEAKRNLMEGMFEI</sequence>
<dbReference type="AlphaFoldDB" id="A0A164QZG8"/>
<proteinExistence type="predicted"/>
<accession>A0A164QZG8</accession>